<dbReference type="CDD" id="cd07016">
    <property type="entry name" value="S14_ClpP_1"/>
    <property type="match status" value="1"/>
</dbReference>
<dbReference type="Pfam" id="PF00574">
    <property type="entry name" value="CLP_protease"/>
    <property type="match status" value="1"/>
</dbReference>
<feature type="region of interest" description="Disordered" evidence="4">
    <location>
        <begin position="333"/>
        <end position="369"/>
    </location>
</feature>
<reference evidence="5 6" key="1">
    <citation type="submission" date="2021-06" db="EMBL/GenBank/DDBJ databases">
        <authorList>
            <person name="Sun Q."/>
            <person name="Li D."/>
        </authorList>
    </citation>
    <scope>NUCLEOTIDE SEQUENCE [LARGE SCALE GENOMIC DNA]</scope>
    <source>
        <strain evidence="5 6">MSJ-40</strain>
    </source>
</reference>
<keyword evidence="1 5" id="KW-0645">Protease</keyword>
<evidence type="ECO:0000256" key="2">
    <source>
        <dbReference type="ARBA" id="ARBA00022801"/>
    </source>
</evidence>
<gene>
    <name evidence="5" type="ORF">KQI42_09775</name>
</gene>
<dbReference type="GO" id="GO:0006508">
    <property type="term" value="P:proteolysis"/>
    <property type="evidence" value="ECO:0007669"/>
    <property type="project" value="UniProtKB-KW"/>
</dbReference>
<feature type="compositionally biased region" description="Low complexity" evidence="4">
    <location>
        <begin position="333"/>
        <end position="344"/>
    </location>
</feature>
<dbReference type="PANTHER" id="PTHR10381">
    <property type="entry name" value="ATP-DEPENDENT CLP PROTEASE PROTEOLYTIC SUBUNIT"/>
    <property type="match status" value="1"/>
</dbReference>
<evidence type="ECO:0000313" key="5">
    <source>
        <dbReference type="EMBL" id="MBU5438298.1"/>
    </source>
</evidence>
<feature type="region of interest" description="Disordered" evidence="4">
    <location>
        <begin position="225"/>
        <end position="248"/>
    </location>
</feature>
<dbReference type="Proteomes" id="UP000749471">
    <property type="component" value="Unassembled WGS sequence"/>
</dbReference>
<proteinExistence type="predicted"/>
<dbReference type="RefSeq" id="WP_216519295.1">
    <property type="nucleotide sequence ID" value="NZ_JAHLPM010000007.1"/>
</dbReference>
<evidence type="ECO:0000313" key="6">
    <source>
        <dbReference type="Proteomes" id="UP000749471"/>
    </source>
</evidence>
<sequence length="369" mass="41044">MAKQKIANKFWNFTSPLNSEPAELILYGDISSTSWWDDDITPRQFNDDLNALGDVEEIVVRINSGGGDVFAANAIYTRLKDHKARITVKIDGWAASAATIIAMAGDVIEIPANGVFMIHDPKMGTWGYYSQEDFIKLSEELKVIKQSIINGYALKTGKSTEEIAELMAKETWYDGKEAVESGFCDKLMFEEIETQVENSSRVVVNAVSFDLTRYPNMPISLLNHRPAHTNGGFSNTSKKIQEKESGSTMEIKTVDELKAAYPDLTKQIANNAAVEERNRIKDIEELSLDGFEEIVKNAKFEKPINAAEVAIRIIAEQKKQGTNYLVNRATDVNDSNVNNVGNSNQEDISGKSGENPYDAAIDKLFPEKK</sequence>
<keyword evidence="6" id="KW-1185">Reference proteome</keyword>
<evidence type="ECO:0000256" key="3">
    <source>
        <dbReference type="ARBA" id="ARBA00022825"/>
    </source>
</evidence>
<comment type="caution">
    <text evidence="5">The sequence shown here is derived from an EMBL/GenBank/DDBJ whole genome shotgun (WGS) entry which is preliminary data.</text>
</comment>
<dbReference type="InterPro" id="IPR023562">
    <property type="entry name" value="ClpP/TepA"/>
</dbReference>
<dbReference type="NCBIfam" id="NF045542">
    <property type="entry name" value="Clp_rel_HeadMat"/>
    <property type="match status" value="1"/>
</dbReference>
<name>A0ABS6E5V6_9FIRM</name>
<organism evidence="5 6">
    <name type="scientific">Tissierella simiarum</name>
    <dbReference type="NCBI Taxonomy" id="2841534"/>
    <lineage>
        <taxon>Bacteria</taxon>
        <taxon>Bacillati</taxon>
        <taxon>Bacillota</taxon>
        <taxon>Tissierellia</taxon>
        <taxon>Tissierellales</taxon>
        <taxon>Tissierellaceae</taxon>
        <taxon>Tissierella</taxon>
    </lineage>
</organism>
<dbReference type="GO" id="GO:0008233">
    <property type="term" value="F:peptidase activity"/>
    <property type="evidence" value="ECO:0007669"/>
    <property type="project" value="UniProtKB-KW"/>
</dbReference>
<keyword evidence="2" id="KW-0378">Hydrolase</keyword>
<evidence type="ECO:0000256" key="4">
    <source>
        <dbReference type="SAM" id="MobiDB-lite"/>
    </source>
</evidence>
<keyword evidence="3" id="KW-0720">Serine protease</keyword>
<evidence type="ECO:0000256" key="1">
    <source>
        <dbReference type="ARBA" id="ARBA00022670"/>
    </source>
</evidence>
<feature type="compositionally biased region" description="Basic and acidic residues" evidence="4">
    <location>
        <begin position="360"/>
        <end position="369"/>
    </location>
</feature>
<accession>A0ABS6E5V6</accession>
<protein>
    <submittedName>
        <fullName evidence="5">Clp protease ClpP</fullName>
    </submittedName>
</protein>
<dbReference type="EMBL" id="JAHLPM010000007">
    <property type="protein sequence ID" value="MBU5438298.1"/>
    <property type="molecule type" value="Genomic_DNA"/>
</dbReference>
<dbReference type="PANTHER" id="PTHR10381:SF70">
    <property type="entry name" value="ATP-DEPENDENT CLP PROTEASE PROTEOLYTIC SUBUNIT"/>
    <property type="match status" value="1"/>
</dbReference>